<dbReference type="AlphaFoldDB" id="A0ABD2BU88"/>
<organism evidence="1 2">
    <name type="scientific">Vespula maculifrons</name>
    <name type="common">Eastern yellow jacket</name>
    <name type="synonym">Wasp</name>
    <dbReference type="NCBI Taxonomy" id="7453"/>
    <lineage>
        <taxon>Eukaryota</taxon>
        <taxon>Metazoa</taxon>
        <taxon>Ecdysozoa</taxon>
        <taxon>Arthropoda</taxon>
        <taxon>Hexapoda</taxon>
        <taxon>Insecta</taxon>
        <taxon>Pterygota</taxon>
        <taxon>Neoptera</taxon>
        <taxon>Endopterygota</taxon>
        <taxon>Hymenoptera</taxon>
        <taxon>Apocrita</taxon>
        <taxon>Aculeata</taxon>
        <taxon>Vespoidea</taxon>
        <taxon>Vespidae</taxon>
        <taxon>Vespinae</taxon>
        <taxon>Vespula</taxon>
    </lineage>
</organism>
<comment type="caution">
    <text evidence="1">The sequence shown here is derived from an EMBL/GenBank/DDBJ whole genome shotgun (WGS) entry which is preliminary data.</text>
</comment>
<sequence>MSRSEIKKIMEDNCGTVEPENFPTEMRPPFWRFQSKTFSINKKDYPDEQFNSNETQERSALLLLVVTMMTIGSNQRYTGAVSKSALIVAPVQW</sequence>
<reference evidence="1 2" key="1">
    <citation type="journal article" date="2024" name="Ann. Entomol. Soc. Am.">
        <title>Genomic analyses of the southern and eastern yellowjacket wasps (Hymenoptera: Vespidae) reveal evolutionary signatures of social life.</title>
        <authorList>
            <person name="Catto M.A."/>
            <person name="Caine P.B."/>
            <person name="Orr S.E."/>
            <person name="Hunt B.G."/>
            <person name="Goodisman M.A.D."/>
        </authorList>
    </citation>
    <scope>NUCLEOTIDE SEQUENCE [LARGE SCALE GENOMIC DNA]</scope>
    <source>
        <strain evidence="1">232</strain>
        <tissue evidence="1">Head and thorax</tissue>
    </source>
</reference>
<evidence type="ECO:0000313" key="1">
    <source>
        <dbReference type="EMBL" id="KAL2736321.1"/>
    </source>
</evidence>
<dbReference type="EMBL" id="JAYRBN010000066">
    <property type="protein sequence ID" value="KAL2736321.1"/>
    <property type="molecule type" value="Genomic_DNA"/>
</dbReference>
<evidence type="ECO:0000313" key="2">
    <source>
        <dbReference type="Proteomes" id="UP001607303"/>
    </source>
</evidence>
<gene>
    <name evidence="1" type="ORF">V1477_012830</name>
</gene>
<dbReference type="Proteomes" id="UP001607303">
    <property type="component" value="Unassembled WGS sequence"/>
</dbReference>
<accession>A0ABD2BU88</accession>
<keyword evidence="2" id="KW-1185">Reference proteome</keyword>
<protein>
    <submittedName>
        <fullName evidence="1">Uncharacterized protein</fullName>
    </submittedName>
</protein>
<name>A0ABD2BU88_VESMC</name>
<proteinExistence type="predicted"/>